<keyword evidence="1" id="KW-0175">Coiled coil</keyword>
<dbReference type="InterPro" id="IPR024474">
    <property type="entry name" value="Znf_dom_IS66"/>
</dbReference>
<evidence type="ECO:0000313" key="8">
    <source>
        <dbReference type="Proteomes" id="UP000821598"/>
    </source>
</evidence>
<evidence type="ECO:0000256" key="2">
    <source>
        <dbReference type="SAM" id="MobiDB-lite"/>
    </source>
</evidence>
<dbReference type="PANTHER" id="PTHR33678">
    <property type="entry name" value="BLL1576 PROTEIN"/>
    <property type="match status" value="1"/>
</dbReference>
<dbReference type="Pfam" id="PF13007">
    <property type="entry name" value="LZ_Tnp_IS66"/>
    <property type="match status" value="1"/>
</dbReference>
<feature type="coiled-coil region" evidence="1">
    <location>
        <begin position="25"/>
        <end position="71"/>
    </location>
</feature>
<dbReference type="InterPro" id="IPR004291">
    <property type="entry name" value="Transposase_IS66_central"/>
</dbReference>
<dbReference type="InterPro" id="IPR039552">
    <property type="entry name" value="IS66_C"/>
</dbReference>
<dbReference type="Proteomes" id="UP000821598">
    <property type="component" value="Unassembled WGS sequence"/>
</dbReference>
<dbReference type="Pfam" id="PF13817">
    <property type="entry name" value="DDE_Tnp_IS66_C"/>
    <property type="match status" value="1"/>
</dbReference>
<dbReference type="PANTHER" id="PTHR33678:SF1">
    <property type="entry name" value="BLL1576 PROTEIN"/>
    <property type="match status" value="1"/>
</dbReference>
<keyword evidence="8" id="KW-1185">Reference proteome</keyword>
<protein>
    <submittedName>
        <fullName evidence="7">IS66 family transposase</fullName>
    </submittedName>
</protein>
<proteinExistence type="predicted"/>
<evidence type="ECO:0000256" key="1">
    <source>
        <dbReference type="SAM" id="Coils"/>
    </source>
</evidence>
<feature type="domain" description="Transposase IS66 central" evidence="3">
    <location>
        <begin position="175"/>
        <end position="461"/>
    </location>
</feature>
<dbReference type="Pfam" id="PF13005">
    <property type="entry name" value="zf-IS66"/>
    <property type="match status" value="1"/>
</dbReference>
<name>A0ABX2P0R3_9BURK</name>
<dbReference type="EMBL" id="VOMC01000164">
    <property type="protein sequence ID" value="NVI09868.1"/>
    <property type="molecule type" value="Genomic_DNA"/>
</dbReference>
<feature type="compositionally biased region" description="Low complexity" evidence="2">
    <location>
        <begin position="81"/>
        <end position="94"/>
    </location>
</feature>
<dbReference type="NCBIfam" id="NF033517">
    <property type="entry name" value="transpos_IS66"/>
    <property type="match status" value="1"/>
</dbReference>
<dbReference type="RefSeq" id="WP_176370145.1">
    <property type="nucleotide sequence ID" value="NZ_VOMC01000164.1"/>
</dbReference>
<organism evidence="7 8">
    <name type="scientific">Paraburkholderia youngii</name>
    <dbReference type="NCBI Taxonomy" id="2782701"/>
    <lineage>
        <taxon>Bacteria</taxon>
        <taxon>Pseudomonadati</taxon>
        <taxon>Pseudomonadota</taxon>
        <taxon>Betaproteobacteria</taxon>
        <taxon>Burkholderiales</taxon>
        <taxon>Burkholderiaceae</taxon>
        <taxon>Paraburkholderia</taxon>
    </lineage>
</organism>
<evidence type="ECO:0000259" key="3">
    <source>
        <dbReference type="Pfam" id="PF03050"/>
    </source>
</evidence>
<feature type="domain" description="Transposase IS66 C-terminal" evidence="6">
    <location>
        <begin position="468"/>
        <end position="505"/>
    </location>
</feature>
<feature type="region of interest" description="Disordered" evidence="2">
    <location>
        <begin position="81"/>
        <end position="100"/>
    </location>
</feature>
<comment type="caution">
    <text evidence="7">The sequence shown here is derived from an EMBL/GenBank/DDBJ whole genome shotgun (WGS) entry which is preliminary data.</text>
</comment>
<evidence type="ECO:0000259" key="6">
    <source>
        <dbReference type="Pfam" id="PF13817"/>
    </source>
</evidence>
<feature type="domain" description="Transposase IS66 zinc-finger binding" evidence="4">
    <location>
        <begin position="117"/>
        <end position="160"/>
    </location>
</feature>
<reference evidence="7 8" key="1">
    <citation type="submission" date="2019-08" db="EMBL/GenBank/DDBJ databases">
        <title>Paraburkholderia simonii sp. nov. and P. youngii sp. nov. Brazilian and Mexican Mimosa-associated rhizobia.</title>
        <authorList>
            <person name="Mavima L."/>
            <person name="Beukes C.W."/>
            <person name="Palmer M."/>
            <person name="De Meyer S.E."/>
            <person name="James E.K."/>
            <person name="Maluk M."/>
            <person name="Avontuur J.R."/>
            <person name="Chan W.Y."/>
            <person name="Venter S.N."/>
            <person name="Steenkamp E.T."/>
        </authorList>
    </citation>
    <scope>NUCLEOTIDE SEQUENCE [LARGE SCALE GENOMIC DNA]</scope>
    <source>
        <strain evidence="7 8">JPY454</strain>
    </source>
</reference>
<gene>
    <name evidence="7" type="ORF">FSB64_41430</name>
</gene>
<dbReference type="Pfam" id="PF03050">
    <property type="entry name" value="DDE_Tnp_IS66"/>
    <property type="match status" value="1"/>
</dbReference>
<dbReference type="InterPro" id="IPR052344">
    <property type="entry name" value="Transposase-related"/>
</dbReference>
<evidence type="ECO:0000259" key="5">
    <source>
        <dbReference type="Pfam" id="PF13007"/>
    </source>
</evidence>
<sequence>MSNGADLPDDVELLKALLVEARSLLAERDVEIEQLKAHIDKLRRMQFGRKSEQLQRQIETLETQLEDLAAGRGVVDVQRAQARSANASTSNATTDEAASRQALPAHLPREDHVLKPESSCPDCGQPMQVLGEDESEQLARVAAAFKVIRTIRRKLVCPCCSTITQPPMPGLPIERSIAHPSLLADILVSKYADHQPLYRQSAIAARDGVTLDRASMGRWIGQCEALCAPLTEALRRYTMAATKLHADDTPIPVLSPGNRKTRTGRLWVYVRDDHRSGSTQPASVWFAYSPNRQGIHPQTHLANFKGILQADAYAGFDELFRDGSIREAACHAHARRKFYDIHVRTPSDTIQKALEYIGGLYDIEASIRGRPAAERLRIRQEHARPLLQIYEAWLRAKLETLSSKSDTAKAINYTLNQWSALTLYCEDGTLEIDNNIAENALRCVSLGRKNFLFAGSDSGGERAAAMYSLIGTCNLNDIDPRAYLDYVLAHIADHKINQIDELLPWRVADKLHTPASPPNPAT</sequence>
<feature type="domain" description="Transposase TnpC homeodomain" evidence="5">
    <location>
        <begin position="34"/>
        <end position="111"/>
    </location>
</feature>
<accession>A0ABX2P0R3</accession>
<dbReference type="InterPro" id="IPR024463">
    <property type="entry name" value="Transposase_TnpC_homeodom"/>
</dbReference>
<evidence type="ECO:0000313" key="7">
    <source>
        <dbReference type="EMBL" id="NVI09868.1"/>
    </source>
</evidence>
<evidence type="ECO:0000259" key="4">
    <source>
        <dbReference type="Pfam" id="PF13005"/>
    </source>
</evidence>